<sequence length="241" mass="28890">MELSKRQEVIIKTLSSSTLKAFKYVETFDDDKYRIYRDSDDFLYFSMENKRIVELELEITGRENNILKCLDNLNSLRLLKIYIGNTKEKILRLNLKIESLHYLYIHIEEEIKISVDFQNLPNLYEFIIQGDDMKNQKINVESIKNIKNLEHLEIVSIRLSQIPEYVKELDKLRNLILRNCGLKKISNYILNNKTLEWLDLRGNNELMIDKETRDFLYEKFSLFNPPNHYLYEDLNSPLKKI</sequence>
<reference evidence="1" key="1">
    <citation type="journal article" date="2015" name="Nature">
        <title>Complex archaea that bridge the gap between prokaryotes and eukaryotes.</title>
        <authorList>
            <person name="Spang A."/>
            <person name="Saw J.H."/>
            <person name="Jorgensen S.L."/>
            <person name="Zaremba-Niedzwiedzka K."/>
            <person name="Martijn J."/>
            <person name="Lind A.E."/>
            <person name="van Eijk R."/>
            <person name="Schleper C."/>
            <person name="Guy L."/>
            <person name="Ettema T.J."/>
        </authorList>
    </citation>
    <scope>NUCLEOTIDE SEQUENCE</scope>
</reference>
<dbReference type="SUPFAM" id="SSF52047">
    <property type="entry name" value="RNI-like"/>
    <property type="match status" value="1"/>
</dbReference>
<organism evidence="1">
    <name type="scientific">marine sediment metagenome</name>
    <dbReference type="NCBI Taxonomy" id="412755"/>
    <lineage>
        <taxon>unclassified sequences</taxon>
        <taxon>metagenomes</taxon>
        <taxon>ecological metagenomes</taxon>
    </lineage>
</organism>
<name>A0A0F9P5B9_9ZZZZ</name>
<dbReference type="AlphaFoldDB" id="A0A0F9P5B9"/>
<dbReference type="InterPro" id="IPR032675">
    <property type="entry name" value="LRR_dom_sf"/>
</dbReference>
<protein>
    <recommendedName>
        <fullName evidence="2">Leucine-rich repeat domain-containing protein</fullName>
    </recommendedName>
</protein>
<proteinExistence type="predicted"/>
<evidence type="ECO:0008006" key="2">
    <source>
        <dbReference type="Google" id="ProtNLM"/>
    </source>
</evidence>
<dbReference type="EMBL" id="LAZR01002817">
    <property type="protein sequence ID" value="KKN25249.1"/>
    <property type="molecule type" value="Genomic_DNA"/>
</dbReference>
<dbReference type="Gene3D" id="3.80.10.10">
    <property type="entry name" value="Ribonuclease Inhibitor"/>
    <property type="match status" value="1"/>
</dbReference>
<accession>A0A0F9P5B9</accession>
<gene>
    <name evidence="1" type="ORF">LCGC14_0886720</name>
</gene>
<evidence type="ECO:0000313" key="1">
    <source>
        <dbReference type="EMBL" id="KKN25249.1"/>
    </source>
</evidence>
<comment type="caution">
    <text evidence="1">The sequence shown here is derived from an EMBL/GenBank/DDBJ whole genome shotgun (WGS) entry which is preliminary data.</text>
</comment>